<dbReference type="EMBL" id="HBHN01007084">
    <property type="protein sequence ID" value="CAD9724771.1"/>
    <property type="molecule type" value="Transcribed_RNA"/>
</dbReference>
<accession>A0A7S2TBJ1</accession>
<feature type="region of interest" description="Disordered" evidence="1">
    <location>
        <begin position="138"/>
        <end position="166"/>
    </location>
</feature>
<reference evidence="3" key="1">
    <citation type="submission" date="2021-01" db="EMBL/GenBank/DDBJ databases">
        <authorList>
            <person name="Corre E."/>
            <person name="Pelletier E."/>
            <person name="Niang G."/>
            <person name="Scheremetjew M."/>
            <person name="Finn R."/>
            <person name="Kale V."/>
            <person name="Holt S."/>
            <person name="Cochrane G."/>
            <person name="Meng A."/>
            <person name="Brown T."/>
            <person name="Cohen L."/>
        </authorList>
    </citation>
    <scope>NUCLEOTIDE SEQUENCE</scope>
    <source>
        <strain evidence="3">CCCM 845</strain>
    </source>
</reference>
<protein>
    <submittedName>
        <fullName evidence="3">Uncharacterized protein</fullName>
    </submittedName>
</protein>
<feature type="chain" id="PRO_5030985288" evidence="2">
    <location>
        <begin position="22"/>
        <end position="196"/>
    </location>
</feature>
<feature type="compositionally biased region" description="Polar residues" evidence="1">
    <location>
        <begin position="81"/>
        <end position="104"/>
    </location>
</feature>
<keyword evidence="2" id="KW-0732">Signal</keyword>
<name>A0A7S2TBJ1_PROMC</name>
<sequence length="196" mass="19248">MARLAATLMTLVALSMDVVTANDATTTMGGMGSTEVPADTTIAATTGSDAVSAAFRGRSVLAPLIAFIVLVLSSSGVVADTTTAGDPQVTTEDPDVTTSHSATDTPDAVSGASRAGSLAPFFALLVLLLNSGGVAASGATTTTSEDAGTTEGESTTVDTTSSTSGDDLVSAARSVTKMSVSPLLLLAAAFGLAGRR</sequence>
<feature type="region of interest" description="Disordered" evidence="1">
    <location>
        <begin position="81"/>
        <end position="110"/>
    </location>
</feature>
<dbReference type="AlphaFoldDB" id="A0A7S2TBJ1"/>
<gene>
    <name evidence="3" type="ORF">PMIC02512_LOCUS1961</name>
</gene>
<evidence type="ECO:0000313" key="3">
    <source>
        <dbReference type="EMBL" id="CAD9724771.1"/>
    </source>
</evidence>
<evidence type="ECO:0000256" key="2">
    <source>
        <dbReference type="SAM" id="SignalP"/>
    </source>
</evidence>
<proteinExistence type="predicted"/>
<organism evidence="3">
    <name type="scientific">Prorocentrum micans</name>
    <name type="common">Red tide dinoflagellate</name>
    <dbReference type="NCBI Taxonomy" id="2945"/>
    <lineage>
        <taxon>Eukaryota</taxon>
        <taxon>Sar</taxon>
        <taxon>Alveolata</taxon>
        <taxon>Dinophyceae</taxon>
        <taxon>Prorocentrales</taxon>
        <taxon>Prorocentraceae</taxon>
        <taxon>Prorocentrum</taxon>
    </lineage>
</organism>
<evidence type="ECO:0000256" key="1">
    <source>
        <dbReference type="SAM" id="MobiDB-lite"/>
    </source>
</evidence>
<feature type="signal peptide" evidence="2">
    <location>
        <begin position="1"/>
        <end position="21"/>
    </location>
</feature>